<proteinExistence type="predicted"/>
<accession>A0A1C4CNK9</accession>
<protein>
    <submittedName>
        <fullName evidence="1">Uncharacterized protein</fullName>
    </submittedName>
</protein>
<sequence>MIMNGEEDA</sequence>
<organism evidence="1 2">
    <name type="scientific">Bacillus mycoides</name>
    <dbReference type="NCBI Taxonomy" id="1405"/>
    <lineage>
        <taxon>Bacteria</taxon>
        <taxon>Bacillati</taxon>
        <taxon>Bacillota</taxon>
        <taxon>Bacilli</taxon>
        <taxon>Bacillales</taxon>
        <taxon>Bacillaceae</taxon>
        <taxon>Bacillus</taxon>
        <taxon>Bacillus cereus group</taxon>
    </lineage>
</organism>
<gene>
    <name evidence="1" type="ORF">BWGO95_01945</name>
</gene>
<dbReference type="EMBL" id="FMAK01000029">
    <property type="protein sequence ID" value="SCB67818.1"/>
    <property type="molecule type" value="Genomic_DNA"/>
</dbReference>
<dbReference type="Proteomes" id="UP000195696">
    <property type="component" value="Unassembled WGS sequence"/>
</dbReference>
<name>A0A1C4CNK9_BACMY</name>
<reference evidence="1 2" key="1">
    <citation type="submission" date="2016-08" db="EMBL/GenBank/DDBJ databases">
        <authorList>
            <person name="Seilhamer J.J."/>
        </authorList>
    </citation>
    <scope>NUCLEOTIDE SEQUENCE [LARGE SCALE GENOMIC DNA]</scope>
    <source>
        <strain evidence="1 2">SDA_GO95</strain>
    </source>
</reference>
<evidence type="ECO:0000313" key="1">
    <source>
        <dbReference type="EMBL" id="SCB67818.1"/>
    </source>
</evidence>
<evidence type="ECO:0000313" key="2">
    <source>
        <dbReference type="Proteomes" id="UP000195696"/>
    </source>
</evidence>